<feature type="domain" description="NAD-dependent epimerase/dehydratase" evidence="2">
    <location>
        <begin position="8"/>
        <end position="233"/>
    </location>
</feature>
<dbReference type="InterPro" id="IPR036291">
    <property type="entry name" value="NAD(P)-bd_dom_sf"/>
</dbReference>
<dbReference type="PANTHER" id="PTHR42687:SF1">
    <property type="entry name" value="L-THREONINE 3-DEHYDROGENASE, MITOCHONDRIAL"/>
    <property type="match status" value="1"/>
</dbReference>
<dbReference type="PANTHER" id="PTHR42687">
    <property type="entry name" value="L-THREONINE 3-DEHYDROGENASE"/>
    <property type="match status" value="1"/>
</dbReference>
<dbReference type="InterPro" id="IPR001509">
    <property type="entry name" value="Epimerase_deHydtase"/>
</dbReference>
<dbReference type="Pfam" id="PF01370">
    <property type="entry name" value="Epimerase"/>
    <property type="match status" value="1"/>
</dbReference>
<evidence type="ECO:0000256" key="1">
    <source>
        <dbReference type="ARBA" id="ARBA00007637"/>
    </source>
</evidence>
<keyword evidence="4" id="KW-1185">Reference proteome</keyword>
<dbReference type="OrthoDB" id="9801056at2"/>
<gene>
    <name evidence="3" type="ORF">CAL26_26450</name>
</gene>
<evidence type="ECO:0000313" key="4">
    <source>
        <dbReference type="Proteomes" id="UP000216857"/>
    </source>
</evidence>
<proteinExistence type="inferred from homology"/>
<protein>
    <submittedName>
        <fullName evidence="3">NAD-dependent epimerase</fullName>
    </submittedName>
</protein>
<dbReference type="Gene3D" id="3.40.50.720">
    <property type="entry name" value="NAD(P)-binding Rossmann-like Domain"/>
    <property type="match status" value="1"/>
</dbReference>
<evidence type="ECO:0000259" key="2">
    <source>
        <dbReference type="Pfam" id="PF01370"/>
    </source>
</evidence>
<dbReference type="InterPro" id="IPR051225">
    <property type="entry name" value="NAD(P)_epim/dehydratase"/>
</dbReference>
<dbReference type="SUPFAM" id="SSF51735">
    <property type="entry name" value="NAD(P)-binding Rossmann-fold domains"/>
    <property type="match status" value="1"/>
</dbReference>
<dbReference type="EMBL" id="NEVJ01000003">
    <property type="protein sequence ID" value="OZI20987.1"/>
    <property type="molecule type" value="Genomic_DNA"/>
</dbReference>
<accession>A0A261R882</accession>
<comment type="caution">
    <text evidence="3">The sequence shown here is derived from an EMBL/GenBank/DDBJ whole genome shotgun (WGS) entry which is preliminary data.</text>
</comment>
<dbReference type="GO" id="GO:0008743">
    <property type="term" value="F:L-threonine 3-dehydrogenase activity"/>
    <property type="evidence" value="ECO:0007669"/>
    <property type="project" value="TreeGrafter"/>
</dbReference>
<dbReference type="GO" id="GO:0006567">
    <property type="term" value="P:L-threonine catabolic process"/>
    <property type="evidence" value="ECO:0007669"/>
    <property type="project" value="TreeGrafter"/>
</dbReference>
<comment type="similarity">
    <text evidence="1">Belongs to the NAD(P)-dependent epimerase/dehydratase family.</text>
</comment>
<evidence type="ECO:0000313" key="3">
    <source>
        <dbReference type="EMBL" id="OZI20987.1"/>
    </source>
</evidence>
<dbReference type="Proteomes" id="UP000216857">
    <property type="component" value="Unassembled WGS sequence"/>
</dbReference>
<sequence>MNTENTRILVIGANGQLGTELVEALATRHGADRIVTADIRAEGPDPDCVHELLDVTSAEALESVVARHRIGQIYNLAAALSATAEVKPQWAWDLNMTGLLNVLEIARRQGIRKVFWPSSIAAFGPSTPKHGAPQQTVMDPETVYGISKLAGEGWCRWYRTRNKVDVRSLRYPGLISYKTAPGGGTTDYAVDIFHQALRTGSYRCFLNADQELPMMYMADAVRATIELMDAPVDRITEFGSYNLAGFSVTPDALTTEIRKRIPDFRISYAPDFRQAIAASWPSSIDDSRARSDWGWMPQFDLRAMVPDMLAHVREMITAEPCRA</sequence>
<reference evidence="3" key="1">
    <citation type="submission" date="2017-05" db="EMBL/GenBank/DDBJ databases">
        <title>Complete and WGS of Bordetella genogroups.</title>
        <authorList>
            <person name="Spilker T."/>
            <person name="Lipuma J."/>
        </authorList>
    </citation>
    <scope>NUCLEOTIDE SEQUENCE</scope>
    <source>
        <strain evidence="3">AU21707</strain>
    </source>
</reference>
<organism evidence="3 4">
    <name type="scientific">Bordetella genomosp. 9</name>
    <dbReference type="NCBI Taxonomy" id="1416803"/>
    <lineage>
        <taxon>Bacteria</taxon>
        <taxon>Pseudomonadati</taxon>
        <taxon>Pseudomonadota</taxon>
        <taxon>Betaproteobacteria</taxon>
        <taxon>Burkholderiales</taxon>
        <taxon>Alcaligenaceae</taxon>
        <taxon>Bordetella</taxon>
    </lineage>
</organism>
<name>A0A261R882_9BORD</name>
<dbReference type="AlphaFoldDB" id="A0A261R882"/>
<dbReference type="RefSeq" id="WP_094849545.1">
    <property type="nucleotide sequence ID" value="NZ_NEVJ01000003.1"/>
</dbReference>